<name>A0ABD3RJS3_9STRA</name>
<dbReference type="Proteomes" id="UP001530377">
    <property type="component" value="Unassembled WGS sequence"/>
</dbReference>
<evidence type="ECO:0000259" key="7">
    <source>
        <dbReference type="PROSITE" id="PS51471"/>
    </source>
</evidence>
<reference evidence="8 9" key="1">
    <citation type="submission" date="2024-10" db="EMBL/GenBank/DDBJ databases">
        <title>Updated reference genomes for cyclostephanoid diatoms.</title>
        <authorList>
            <person name="Roberts W.R."/>
            <person name="Alverson A.J."/>
        </authorList>
    </citation>
    <scope>NUCLEOTIDE SEQUENCE [LARGE SCALE GENOMIC DNA]</scope>
    <source>
        <strain evidence="8 9">AJA228-03</strain>
    </source>
</reference>
<dbReference type="GO" id="GO:0051213">
    <property type="term" value="F:dioxygenase activity"/>
    <property type="evidence" value="ECO:0007669"/>
    <property type="project" value="UniProtKB-KW"/>
</dbReference>
<keyword evidence="9" id="KW-1185">Reference proteome</keyword>
<dbReference type="GO" id="GO:0046872">
    <property type="term" value="F:metal ion binding"/>
    <property type="evidence" value="ECO:0007669"/>
    <property type="project" value="UniProtKB-KW"/>
</dbReference>
<dbReference type="SMART" id="SM00702">
    <property type="entry name" value="P4Hc"/>
    <property type="match status" value="1"/>
</dbReference>
<organism evidence="8 9">
    <name type="scientific">Cyclostephanos tholiformis</name>
    <dbReference type="NCBI Taxonomy" id="382380"/>
    <lineage>
        <taxon>Eukaryota</taxon>
        <taxon>Sar</taxon>
        <taxon>Stramenopiles</taxon>
        <taxon>Ochrophyta</taxon>
        <taxon>Bacillariophyta</taxon>
        <taxon>Coscinodiscophyceae</taxon>
        <taxon>Thalassiosirophycidae</taxon>
        <taxon>Stephanodiscales</taxon>
        <taxon>Stephanodiscaceae</taxon>
        <taxon>Cyclostephanos</taxon>
    </lineage>
</organism>
<feature type="region of interest" description="Disordered" evidence="6">
    <location>
        <begin position="190"/>
        <end position="212"/>
    </location>
</feature>
<evidence type="ECO:0000256" key="2">
    <source>
        <dbReference type="ARBA" id="ARBA00022723"/>
    </source>
</evidence>
<sequence length="935" mass="104243">MMKPGSKLVTKGLCIPLDSIGHDCTDPGGSTSNCFLLPSWTGRGIFNGGLNLDEQRHGRDIGGGGGRATRKRRRRDDDGGGPRARTILEQLIYDEIRQCDVCARAVLWTPSQERRHFQVQDDGQSPEDHASPQLTSIAERLPGFIERHIHCLTPMPCSFCTTEKAGAERWCGSLYCCADCQIRGEEGARRNAGRGELPTNANETSVASSNVSPPKLLPPKLFFCQSRFLGGGKVDPDLATEIIVSISAIEGRFKSIFGYGDEDVNTATQIIGAEECALLITTIIACTNPDWIRELFVFSSKGDECIAPPGYINSGEESLVEDLWAMSRSHSSVSDMLPKCNCVLGTAFPSYAEFLRFYLDTKRHCVLRVNLTTHPMLSYVTKTMLTPRLSEDERGLALELLMSTCSISDFDRVTKYNNGSAVHNEDVEQSSILRWRKAAYLAHRFSSQSDSDDSQLKQIRSHLQKSYFAYSPCAFRRKLHSCVPTLALSVGDLSRKGEDDSRQAPLESLNWLALHDIPCTDTNFDHIFTISKLGSLEGDLKTRQAELKRLMGQEFVCSCTRCQVEARKNDLGRNVELHFNEVQLRNIADLAMQHGRFEDASALYDTILRTHPRNGDVLHARAASYLGRASASSFAKHGHCQGYFVKAQRLWEQAGSIKECLIHPGIATQVKKQSVYRTLQYCKASLSDETSIKNNIAFTTYLDGRCFITNNEPVISLEECNNIISKAETHADGWTTSRHYAVPTTDIPLHELTEIHSWFHQLWNEKLRPLLRLQFQLTGNESFTTSNEFQRDIFIHDCFIVRYDAKRQKYLPPHLDESTISFIIPLNSDFKGGGTFVHSLGRTVAPTTGGMMSFCGGDLIHSGDPVVSGVRYIIAAFCFVDLVDSGTAKCVDDQIIPSCETDPTFQSQKQTKLKEILSCDVKAAVNQAFFFGFDL</sequence>
<evidence type="ECO:0000256" key="6">
    <source>
        <dbReference type="SAM" id="MobiDB-lite"/>
    </source>
</evidence>
<dbReference type="Gene3D" id="2.60.120.620">
    <property type="entry name" value="q2cbj1_9rhob like domain"/>
    <property type="match status" value="1"/>
</dbReference>
<keyword evidence="5" id="KW-0408">Iron</keyword>
<comment type="cofactor">
    <cofactor evidence="1">
        <name>L-ascorbate</name>
        <dbReference type="ChEBI" id="CHEBI:38290"/>
    </cofactor>
</comment>
<gene>
    <name evidence="8" type="ORF">ACHAXA_009604</name>
</gene>
<keyword evidence="4" id="KW-0560">Oxidoreductase</keyword>
<dbReference type="PROSITE" id="PS51471">
    <property type="entry name" value="FE2OG_OXY"/>
    <property type="match status" value="1"/>
</dbReference>
<dbReference type="AlphaFoldDB" id="A0ABD3RJS3"/>
<feature type="compositionally biased region" description="Polar residues" evidence="6">
    <location>
        <begin position="199"/>
        <end position="212"/>
    </location>
</feature>
<feature type="domain" description="Fe2OG dioxygenase" evidence="7">
    <location>
        <begin position="794"/>
        <end position="880"/>
    </location>
</feature>
<feature type="region of interest" description="Disordered" evidence="6">
    <location>
        <begin position="53"/>
        <end position="82"/>
    </location>
</feature>
<evidence type="ECO:0000256" key="3">
    <source>
        <dbReference type="ARBA" id="ARBA00022964"/>
    </source>
</evidence>
<protein>
    <recommendedName>
        <fullName evidence="7">Fe2OG dioxygenase domain-containing protein</fullName>
    </recommendedName>
</protein>
<dbReference type="EMBL" id="JALLPB020000223">
    <property type="protein sequence ID" value="KAL3811986.1"/>
    <property type="molecule type" value="Genomic_DNA"/>
</dbReference>
<keyword evidence="3" id="KW-0223">Dioxygenase</keyword>
<proteinExistence type="predicted"/>
<dbReference type="InterPro" id="IPR006620">
    <property type="entry name" value="Pro_4_hyd_alph"/>
</dbReference>
<evidence type="ECO:0000256" key="5">
    <source>
        <dbReference type="ARBA" id="ARBA00023004"/>
    </source>
</evidence>
<evidence type="ECO:0000313" key="9">
    <source>
        <dbReference type="Proteomes" id="UP001530377"/>
    </source>
</evidence>
<accession>A0ABD3RJS3</accession>
<dbReference type="InterPro" id="IPR005123">
    <property type="entry name" value="Oxoglu/Fe-dep_dioxygenase_dom"/>
</dbReference>
<comment type="caution">
    <text evidence="8">The sequence shown here is derived from an EMBL/GenBank/DDBJ whole genome shotgun (WGS) entry which is preliminary data.</text>
</comment>
<evidence type="ECO:0000313" key="8">
    <source>
        <dbReference type="EMBL" id="KAL3811986.1"/>
    </source>
</evidence>
<keyword evidence="2" id="KW-0479">Metal-binding</keyword>
<evidence type="ECO:0000256" key="1">
    <source>
        <dbReference type="ARBA" id="ARBA00001961"/>
    </source>
</evidence>
<evidence type="ECO:0000256" key="4">
    <source>
        <dbReference type="ARBA" id="ARBA00023002"/>
    </source>
</evidence>